<dbReference type="EMBL" id="LS483476">
    <property type="protein sequence ID" value="SQI60207.1"/>
    <property type="molecule type" value="Genomic_DNA"/>
</dbReference>
<dbReference type="KEGG" id="blen:NCTC4824_02641"/>
<evidence type="ECO:0000313" key="4">
    <source>
        <dbReference type="Proteomes" id="UP000249134"/>
    </source>
</evidence>
<sequence>MTGTLIFILFMINALTILAVTLLYLRQNRIMEMENSQRKNQEEFAELFSHFLMELKEENDQFVSVVSNLNKQGKTAETNLNESEKGNMTDQKASVDQELPISSETYSRLLAFQTYDKDNNNAPSAKNVEKTLQEMSFSEQVESLEQQGLTIDEIAKTLKKGKTEIELMLKFRR</sequence>
<organism evidence="3 4">
    <name type="scientific">Lederbergia lenta</name>
    <name type="common">Bacillus lentus</name>
    <dbReference type="NCBI Taxonomy" id="1467"/>
    <lineage>
        <taxon>Bacteria</taxon>
        <taxon>Bacillati</taxon>
        <taxon>Bacillota</taxon>
        <taxon>Bacilli</taxon>
        <taxon>Bacillales</taxon>
        <taxon>Bacillaceae</taxon>
        <taxon>Lederbergia</taxon>
    </lineage>
</organism>
<gene>
    <name evidence="3" type="ORF">NCTC4824_02641</name>
</gene>
<keyword evidence="2" id="KW-1133">Transmembrane helix</keyword>
<evidence type="ECO:0000256" key="1">
    <source>
        <dbReference type="SAM" id="MobiDB-lite"/>
    </source>
</evidence>
<keyword evidence="3" id="KW-0969">Cilium</keyword>
<name>A0A2X4W6E6_LEDLE</name>
<feature type="transmembrane region" description="Helical" evidence="2">
    <location>
        <begin position="6"/>
        <end position="25"/>
    </location>
</feature>
<dbReference type="RefSeq" id="WP_066139598.1">
    <property type="nucleotide sequence ID" value="NZ_CBCSGM010000001.1"/>
</dbReference>
<keyword evidence="2" id="KW-0472">Membrane</keyword>
<reference evidence="3 4" key="1">
    <citation type="submission" date="2018-06" db="EMBL/GenBank/DDBJ databases">
        <authorList>
            <consortium name="Pathogen Informatics"/>
            <person name="Doyle S."/>
        </authorList>
    </citation>
    <scope>NUCLEOTIDE SEQUENCE [LARGE SCALE GENOMIC DNA]</scope>
    <source>
        <strain evidence="3 4">NCTC4824</strain>
    </source>
</reference>
<keyword evidence="3" id="KW-0966">Cell projection</keyword>
<keyword evidence="4" id="KW-1185">Reference proteome</keyword>
<keyword evidence="3" id="KW-0282">Flagellum</keyword>
<protein>
    <submittedName>
        <fullName evidence="3">Coupling factor for flagellin transcription and translation</fullName>
    </submittedName>
</protein>
<proteinExistence type="predicted"/>
<keyword evidence="2" id="KW-0812">Transmembrane</keyword>
<evidence type="ECO:0000256" key="2">
    <source>
        <dbReference type="SAM" id="Phobius"/>
    </source>
</evidence>
<dbReference type="Proteomes" id="UP000249134">
    <property type="component" value="Chromosome 1"/>
</dbReference>
<feature type="region of interest" description="Disordered" evidence="1">
    <location>
        <begin position="76"/>
        <end position="96"/>
    </location>
</feature>
<dbReference type="STRING" id="1348624.GCA_001591545_01690"/>
<accession>A0A2X4W6E6</accession>
<evidence type="ECO:0000313" key="3">
    <source>
        <dbReference type="EMBL" id="SQI60207.1"/>
    </source>
</evidence>
<dbReference type="AlphaFoldDB" id="A0A2X4W6E6"/>